<comment type="caution">
    <text evidence="1">The sequence shown here is derived from an EMBL/GenBank/DDBJ whole genome shotgun (WGS) entry which is preliminary data.</text>
</comment>
<sequence length="62" mass="6535">MAPGASETVETLLGMLPHRHKQLAAVDTRLPSSGSGRLGSSPATCDEVANRRHSVFQGSSFQ</sequence>
<dbReference type="Proteomes" id="UP000736787">
    <property type="component" value="Unassembled WGS sequence"/>
</dbReference>
<dbReference type="EMBL" id="RCMK01000797">
    <property type="protein sequence ID" value="KAG2912061.1"/>
    <property type="molecule type" value="Genomic_DNA"/>
</dbReference>
<dbReference type="AlphaFoldDB" id="A0A8T1C3T3"/>
<accession>A0A8T1C3T3</accession>
<proteinExistence type="predicted"/>
<name>A0A8T1C3T3_9STRA</name>
<protein>
    <submittedName>
        <fullName evidence="1">Uncharacterized protein</fullName>
    </submittedName>
</protein>
<evidence type="ECO:0000313" key="2">
    <source>
        <dbReference type="Proteomes" id="UP000736787"/>
    </source>
</evidence>
<organism evidence="1 2">
    <name type="scientific">Phytophthora cactorum</name>
    <dbReference type="NCBI Taxonomy" id="29920"/>
    <lineage>
        <taxon>Eukaryota</taxon>
        <taxon>Sar</taxon>
        <taxon>Stramenopiles</taxon>
        <taxon>Oomycota</taxon>
        <taxon>Peronosporomycetes</taxon>
        <taxon>Peronosporales</taxon>
        <taxon>Peronosporaceae</taxon>
        <taxon>Phytophthora</taxon>
    </lineage>
</organism>
<evidence type="ECO:0000313" key="1">
    <source>
        <dbReference type="EMBL" id="KAG2912061.1"/>
    </source>
</evidence>
<reference evidence="1" key="1">
    <citation type="submission" date="2018-10" db="EMBL/GenBank/DDBJ databases">
        <title>Effector identification in a new, highly contiguous assembly of the strawberry crown rot pathogen Phytophthora cactorum.</title>
        <authorList>
            <person name="Armitage A.D."/>
            <person name="Nellist C.F."/>
            <person name="Bates H."/>
            <person name="Vickerstaff R.J."/>
            <person name="Harrison R.J."/>
        </authorList>
    </citation>
    <scope>NUCLEOTIDE SEQUENCE</scope>
    <source>
        <strain evidence="1">4040</strain>
    </source>
</reference>
<gene>
    <name evidence="1" type="ORF">PC117_g18991</name>
</gene>